<comment type="subunit">
    <text evidence="2">Monomer. Binds 30S ribosomal subunits, but not 50S ribosomal subunits or 70S ribosomes.</text>
</comment>
<dbReference type="InterPro" id="IPR000238">
    <property type="entry name" value="RbfA"/>
</dbReference>
<evidence type="ECO:0000313" key="3">
    <source>
        <dbReference type="EMBL" id="AKQ04812.1"/>
    </source>
</evidence>
<dbReference type="InterPro" id="IPR015946">
    <property type="entry name" value="KH_dom-like_a/b"/>
</dbReference>
<dbReference type="Pfam" id="PF02033">
    <property type="entry name" value="RBFA"/>
    <property type="match status" value="1"/>
</dbReference>
<keyword evidence="2" id="KW-0963">Cytoplasm</keyword>
<proteinExistence type="inferred from homology"/>
<comment type="subcellular location">
    <subcellularLocation>
        <location evidence="2">Cytoplasm</location>
    </subcellularLocation>
</comment>
<dbReference type="SUPFAM" id="SSF89919">
    <property type="entry name" value="Ribosome-binding factor A, RbfA"/>
    <property type="match status" value="1"/>
</dbReference>
<name>A0A0H4TE10_9BACT</name>
<dbReference type="InterPro" id="IPR020053">
    <property type="entry name" value="Ribosome-bd_factorA_CS"/>
</dbReference>
<dbReference type="PANTHER" id="PTHR33515:SF1">
    <property type="entry name" value="RIBOSOME-BINDING FACTOR A, CHLOROPLASTIC-RELATED"/>
    <property type="match status" value="1"/>
</dbReference>
<dbReference type="HAMAP" id="MF_00003">
    <property type="entry name" value="RbfA"/>
    <property type="match status" value="1"/>
</dbReference>
<dbReference type="PANTHER" id="PTHR33515">
    <property type="entry name" value="RIBOSOME-BINDING FACTOR A, CHLOROPLASTIC-RELATED"/>
    <property type="match status" value="1"/>
</dbReference>
<protein>
    <recommendedName>
        <fullName evidence="2">Ribosome-binding factor A</fullName>
    </recommendedName>
</protein>
<dbReference type="AlphaFoldDB" id="A0A0H4TE10"/>
<dbReference type="InterPro" id="IPR023799">
    <property type="entry name" value="RbfA_dom_sf"/>
</dbReference>
<keyword evidence="1 2" id="KW-0690">Ribosome biogenesis</keyword>
<evidence type="ECO:0000256" key="1">
    <source>
        <dbReference type="ARBA" id="ARBA00022517"/>
    </source>
</evidence>
<evidence type="ECO:0000256" key="2">
    <source>
        <dbReference type="HAMAP-Rule" id="MF_00003"/>
    </source>
</evidence>
<comment type="similarity">
    <text evidence="2">Belongs to the RbfA family.</text>
</comment>
<dbReference type="PROSITE" id="PS01319">
    <property type="entry name" value="RBFA"/>
    <property type="match status" value="1"/>
</dbReference>
<organism evidence="3">
    <name type="scientific">uncultured bacterium Rifle_16ft_4_minimus_752</name>
    <dbReference type="NCBI Taxonomy" id="1665163"/>
    <lineage>
        <taxon>Bacteria</taxon>
        <taxon>environmental samples</taxon>
    </lineage>
</organism>
<dbReference type="EMBL" id="KT007049">
    <property type="protein sequence ID" value="AKQ04812.1"/>
    <property type="molecule type" value="Genomic_DNA"/>
</dbReference>
<dbReference type="GO" id="GO:0030490">
    <property type="term" value="P:maturation of SSU-rRNA"/>
    <property type="evidence" value="ECO:0007669"/>
    <property type="project" value="UniProtKB-UniRule"/>
</dbReference>
<dbReference type="NCBIfam" id="TIGR00082">
    <property type="entry name" value="rbfA"/>
    <property type="match status" value="1"/>
</dbReference>
<reference evidence="3" key="1">
    <citation type="journal article" date="2015" name="ISME J.">
        <title>Aquifer environment selects for microbial species cohorts in sediment and groundwater.</title>
        <authorList>
            <person name="Hug L.A."/>
            <person name="Thomas B.C."/>
            <person name="Brown C.T."/>
            <person name="Frischkorn K.R."/>
            <person name="Williams K.H."/>
            <person name="Tringe S.G."/>
            <person name="Banfield J.F."/>
        </authorList>
    </citation>
    <scope>NUCLEOTIDE SEQUENCE</scope>
</reference>
<gene>
    <name evidence="2" type="primary">rbfA</name>
</gene>
<dbReference type="GO" id="GO:0005829">
    <property type="term" value="C:cytosol"/>
    <property type="evidence" value="ECO:0007669"/>
    <property type="project" value="TreeGrafter"/>
</dbReference>
<sequence>MSRAERVGDLLKEEISALLLRHIRDPRIGFVTITGVRVSADLRHARVYVVTHETGEPQVRTLEGLESARSFLRGALGRRLHLRHVPDLSFSIDETWEQGLRIQGILKSLETEGRPDDA</sequence>
<dbReference type="Gene3D" id="3.30.300.20">
    <property type="match status" value="1"/>
</dbReference>
<comment type="function">
    <text evidence="2">One of several proteins that assist in the late maturation steps of the functional core of the 30S ribosomal subunit. Associates with free 30S ribosomal subunits (but not with 30S subunits that are part of 70S ribosomes or polysomes). Required for efficient processing of 16S rRNA. May interact with the 5'-terminal helix region of 16S rRNA.</text>
</comment>
<dbReference type="GO" id="GO:0043024">
    <property type="term" value="F:ribosomal small subunit binding"/>
    <property type="evidence" value="ECO:0007669"/>
    <property type="project" value="TreeGrafter"/>
</dbReference>
<accession>A0A0H4TE10</accession>